<dbReference type="Pfam" id="PF00891">
    <property type="entry name" value="Methyltransf_2"/>
    <property type="match status" value="1"/>
</dbReference>
<dbReference type="GO" id="GO:0032259">
    <property type="term" value="P:methylation"/>
    <property type="evidence" value="ECO:0007669"/>
    <property type="project" value="UniProtKB-KW"/>
</dbReference>
<dbReference type="GO" id="GO:0008171">
    <property type="term" value="F:O-methyltransferase activity"/>
    <property type="evidence" value="ECO:0007669"/>
    <property type="project" value="InterPro"/>
</dbReference>
<dbReference type="InterPro" id="IPR001077">
    <property type="entry name" value="COMT_C"/>
</dbReference>
<dbReference type="InterPro" id="IPR029063">
    <property type="entry name" value="SAM-dependent_MTases_sf"/>
</dbReference>
<gene>
    <name evidence="6" type="ORF">FY004_07370</name>
</gene>
<evidence type="ECO:0000259" key="5">
    <source>
        <dbReference type="Pfam" id="PF08100"/>
    </source>
</evidence>
<proteinExistence type="predicted"/>
<organism evidence="6 7">
    <name type="scientific">Streptomyces parvus</name>
    <dbReference type="NCBI Taxonomy" id="66428"/>
    <lineage>
        <taxon>Bacteria</taxon>
        <taxon>Bacillati</taxon>
        <taxon>Actinomycetota</taxon>
        <taxon>Actinomycetes</taxon>
        <taxon>Kitasatosporales</taxon>
        <taxon>Streptomycetaceae</taxon>
        <taxon>Streptomyces</taxon>
    </lineage>
</organism>
<feature type="domain" description="O-methyltransferase dimerisation" evidence="5">
    <location>
        <begin position="12"/>
        <end position="87"/>
    </location>
</feature>
<dbReference type="SUPFAM" id="SSF46785">
    <property type="entry name" value="Winged helix' DNA-binding domain"/>
    <property type="match status" value="1"/>
</dbReference>
<dbReference type="InterPro" id="IPR012967">
    <property type="entry name" value="COMT_dimerisation"/>
</dbReference>
<evidence type="ECO:0000313" key="6">
    <source>
        <dbReference type="EMBL" id="TYR65202.1"/>
    </source>
</evidence>
<dbReference type="InterPro" id="IPR016461">
    <property type="entry name" value="COMT-like"/>
</dbReference>
<evidence type="ECO:0000259" key="4">
    <source>
        <dbReference type="Pfam" id="PF00891"/>
    </source>
</evidence>
<comment type="caution">
    <text evidence="6">The sequence shown here is derived from an EMBL/GenBank/DDBJ whole genome shotgun (WGS) entry which is preliminary data.</text>
</comment>
<dbReference type="EMBL" id="VSZQ01000028">
    <property type="protein sequence ID" value="TYR65202.1"/>
    <property type="molecule type" value="Genomic_DNA"/>
</dbReference>
<keyword evidence="1 6" id="KW-0489">Methyltransferase</keyword>
<evidence type="ECO:0000256" key="1">
    <source>
        <dbReference type="ARBA" id="ARBA00022603"/>
    </source>
</evidence>
<reference evidence="6 7" key="1">
    <citation type="submission" date="2019-08" db="EMBL/GenBank/DDBJ databases">
        <title>Draft genome for granaticin producer strain Streptomyces parvus C05.</title>
        <authorList>
            <person name="Gonzalez-Pimentel J.L."/>
        </authorList>
    </citation>
    <scope>NUCLEOTIDE SEQUENCE [LARGE SCALE GENOMIC DNA]</scope>
    <source>
        <strain evidence="6 7">C05</strain>
    </source>
</reference>
<accession>A0A5D4JIU0</accession>
<evidence type="ECO:0000313" key="7">
    <source>
        <dbReference type="Proteomes" id="UP000323242"/>
    </source>
</evidence>
<name>A0A5D4JIU0_9ACTN</name>
<feature type="domain" description="O-methyltransferase C-terminal" evidence="4">
    <location>
        <begin position="111"/>
        <end position="314"/>
    </location>
</feature>
<dbReference type="InterPro" id="IPR036388">
    <property type="entry name" value="WH-like_DNA-bd_sf"/>
</dbReference>
<dbReference type="AlphaFoldDB" id="A0A5D4JIU0"/>
<protein>
    <submittedName>
        <fullName evidence="6">Methyltransferase</fullName>
    </submittedName>
</protein>
<keyword evidence="3" id="KW-0949">S-adenosyl-L-methionine</keyword>
<dbReference type="RefSeq" id="WP_109195830.1">
    <property type="nucleotide sequence ID" value="NZ_VSZQ01000028.1"/>
</dbReference>
<dbReference type="Proteomes" id="UP000323242">
    <property type="component" value="Unassembled WGS sequence"/>
</dbReference>
<dbReference type="InterPro" id="IPR036390">
    <property type="entry name" value="WH_DNA-bd_sf"/>
</dbReference>
<keyword evidence="2 6" id="KW-0808">Transferase</keyword>
<dbReference type="Pfam" id="PF08100">
    <property type="entry name" value="Dimerisation"/>
    <property type="match status" value="1"/>
</dbReference>
<evidence type="ECO:0000256" key="3">
    <source>
        <dbReference type="ARBA" id="ARBA00022691"/>
    </source>
</evidence>
<dbReference type="Gene3D" id="1.10.287.1350">
    <property type="match status" value="1"/>
</dbReference>
<dbReference type="PIRSF" id="PIRSF005739">
    <property type="entry name" value="O-mtase"/>
    <property type="match status" value="1"/>
</dbReference>
<dbReference type="SUPFAM" id="SSF53335">
    <property type="entry name" value="S-adenosyl-L-methionine-dependent methyltransferases"/>
    <property type="match status" value="1"/>
</dbReference>
<dbReference type="PANTHER" id="PTHR43712">
    <property type="entry name" value="PUTATIVE (AFU_ORTHOLOGUE AFUA_4G14580)-RELATED"/>
    <property type="match status" value="1"/>
</dbReference>
<keyword evidence="7" id="KW-1185">Reference proteome</keyword>
<dbReference type="PROSITE" id="PS51683">
    <property type="entry name" value="SAM_OMT_II"/>
    <property type="match status" value="1"/>
</dbReference>
<dbReference type="PANTHER" id="PTHR43712:SF2">
    <property type="entry name" value="O-METHYLTRANSFERASE CICE"/>
    <property type="match status" value="1"/>
</dbReference>
<sequence length="338" mass="36355">MSDVHPTRRVVDLLTGAWQAQALHAAAVLDLPDHIHRGRGTTAELADATGCEKDGIERLMRLLTAMGVFTGGNDEGYRLTEVGDLLRTDHARSMRDMAVIYGEEFHRAWGAVVPAVRTGVSGFRHAFGVTLGEHLAADPGAAAGFQRAMNAGNVFFQDVLRAHDFGADRTVVDVAGGGGMLLSTILAAHPDLRGVLLDLPHVVPVADAHLTRELGPGRHLTVAGDIFDSVPGGGDVYLLSRILQDWDDEHCLRLLTSIRRAMPATARLLIVERVIPTDGSALLPLLWDLHLLMAAGGRERTLDGYRSLLDGAGLRLESVTEMSLETSLLTAVPAEENR</sequence>
<dbReference type="Gene3D" id="1.10.10.10">
    <property type="entry name" value="Winged helix-like DNA-binding domain superfamily/Winged helix DNA-binding domain"/>
    <property type="match status" value="1"/>
</dbReference>
<evidence type="ECO:0000256" key="2">
    <source>
        <dbReference type="ARBA" id="ARBA00022679"/>
    </source>
</evidence>
<dbReference type="GO" id="GO:0046983">
    <property type="term" value="F:protein dimerization activity"/>
    <property type="evidence" value="ECO:0007669"/>
    <property type="project" value="InterPro"/>
</dbReference>
<dbReference type="Gene3D" id="3.40.50.150">
    <property type="entry name" value="Vaccinia Virus protein VP39"/>
    <property type="match status" value="1"/>
</dbReference>